<evidence type="ECO:0000256" key="1">
    <source>
        <dbReference type="ARBA" id="ARBA00022729"/>
    </source>
</evidence>
<gene>
    <name evidence="3" type="ORF">OM076_23780</name>
</gene>
<reference evidence="3" key="1">
    <citation type="submission" date="2022-10" db="EMBL/GenBank/DDBJ databases">
        <title>The WGS of Solirubrobacter ginsenosidimutans DSM 21036.</title>
        <authorList>
            <person name="Jiang Z."/>
        </authorList>
    </citation>
    <scope>NUCLEOTIDE SEQUENCE</scope>
    <source>
        <strain evidence="3">DSM 21036</strain>
    </source>
</reference>
<keyword evidence="1 2" id="KW-0732">Signal</keyword>
<dbReference type="RefSeq" id="WP_270042560.1">
    <property type="nucleotide sequence ID" value="NZ_JAPDOD010000024.1"/>
</dbReference>
<proteinExistence type="predicted"/>
<feature type="signal peptide" evidence="2">
    <location>
        <begin position="1"/>
        <end position="22"/>
    </location>
</feature>
<feature type="chain" id="PRO_5040931230" description="Peptidase" evidence="2">
    <location>
        <begin position="23"/>
        <end position="294"/>
    </location>
</feature>
<evidence type="ECO:0008006" key="5">
    <source>
        <dbReference type="Google" id="ProtNLM"/>
    </source>
</evidence>
<dbReference type="SUPFAM" id="SSF50494">
    <property type="entry name" value="Trypsin-like serine proteases"/>
    <property type="match status" value="1"/>
</dbReference>
<accession>A0A9X3MXB4</accession>
<dbReference type="PANTHER" id="PTHR15462">
    <property type="entry name" value="SERINE PROTEASE"/>
    <property type="match status" value="1"/>
</dbReference>
<sequence>MRRLTLAPALLATFVLAGPAHAQVMESGPSSDASRASVEDYWTSDRMQSAKPAARIINADGTQSKSQPAPLPWTSQEVTTPYTNAPTRTHGKVFFTLGGVDYVCSGTALLSGNKSVVWTAGHCVNEGPGDFATNWEFVPAYKDGTAPLGVYVADNLFTSSAWGNSGDFSYDFGAAVVAPAGGTALTDRVGGRGISFNYNRSQNYVSYGYPAAPPFTGERLWTCNSPLQASDSGASPATMGIGCDMTGGSSGGGWIVGGNLYSENSYGYDNQPNVMYGPYLDSVAQSVYNAAAAD</sequence>
<evidence type="ECO:0000256" key="2">
    <source>
        <dbReference type="SAM" id="SignalP"/>
    </source>
</evidence>
<dbReference type="AlphaFoldDB" id="A0A9X3MXB4"/>
<dbReference type="InterPro" id="IPR050966">
    <property type="entry name" value="Glutamyl_endopeptidase"/>
</dbReference>
<protein>
    <recommendedName>
        <fullName evidence="5">Peptidase</fullName>
    </recommendedName>
</protein>
<keyword evidence="4" id="KW-1185">Reference proteome</keyword>
<dbReference type="Gene3D" id="2.40.10.10">
    <property type="entry name" value="Trypsin-like serine proteases"/>
    <property type="match status" value="2"/>
</dbReference>
<dbReference type="PANTHER" id="PTHR15462:SF19">
    <property type="entry name" value="PEPTIDASE S1 DOMAIN-CONTAINING PROTEIN"/>
    <property type="match status" value="1"/>
</dbReference>
<name>A0A9X3MXB4_9ACTN</name>
<organism evidence="3 4">
    <name type="scientific">Solirubrobacter ginsenosidimutans</name>
    <dbReference type="NCBI Taxonomy" id="490573"/>
    <lineage>
        <taxon>Bacteria</taxon>
        <taxon>Bacillati</taxon>
        <taxon>Actinomycetota</taxon>
        <taxon>Thermoleophilia</taxon>
        <taxon>Solirubrobacterales</taxon>
        <taxon>Solirubrobacteraceae</taxon>
        <taxon>Solirubrobacter</taxon>
    </lineage>
</organism>
<dbReference type="Proteomes" id="UP001149140">
    <property type="component" value="Unassembled WGS sequence"/>
</dbReference>
<evidence type="ECO:0000313" key="4">
    <source>
        <dbReference type="Proteomes" id="UP001149140"/>
    </source>
</evidence>
<comment type="caution">
    <text evidence="3">The sequence shown here is derived from an EMBL/GenBank/DDBJ whole genome shotgun (WGS) entry which is preliminary data.</text>
</comment>
<dbReference type="InterPro" id="IPR043504">
    <property type="entry name" value="Peptidase_S1_PA_chymotrypsin"/>
</dbReference>
<dbReference type="InterPro" id="IPR009003">
    <property type="entry name" value="Peptidase_S1_PA"/>
</dbReference>
<dbReference type="EMBL" id="JAPDOD010000024">
    <property type="protein sequence ID" value="MDA0163316.1"/>
    <property type="molecule type" value="Genomic_DNA"/>
</dbReference>
<evidence type="ECO:0000313" key="3">
    <source>
        <dbReference type="EMBL" id="MDA0163316.1"/>
    </source>
</evidence>